<proteinExistence type="predicted"/>
<comment type="caution">
    <text evidence="1">The sequence shown here is derived from an EMBL/GenBank/DDBJ whole genome shotgun (WGS) entry which is preliminary data.</text>
</comment>
<dbReference type="EMBL" id="BSOG01000002">
    <property type="protein sequence ID" value="GLR13408.1"/>
    <property type="molecule type" value="Genomic_DNA"/>
</dbReference>
<sequence>MNVQFEFTNTGIEQATWVFVSQQYDPGAVVHTDTDSAAAPFKPMPWLRLNPSRNARECFRWTGRVSAQAWARRGGAEYSSPCVSVRPTNAYLLVPQVEDVLIAWVERNEDPACTVVCAPAQVNDATMAVDWYLDDNLVGRNEGLQPGSSCRYAPGQELLFLPMPPDYAPMPVTVQQLEQASAYCIPSFARLVQVVASPDPTRPLGVRYRFIAS</sequence>
<dbReference type="Proteomes" id="UP001156706">
    <property type="component" value="Unassembled WGS sequence"/>
</dbReference>
<protein>
    <submittedName>
        <fullName evidence="1">Uncharacterized protein</fullName>
    </submittedName>
</protein>
<organism evidence="1 2">
    <name type="scientific">Chitinimonas prasina</name>
    <dbReference type="NCBI Taxonomy" id="1434937"/>
    <lineage>
        <taxon>Bacteria</taxon>
        <taxon>Pseudomonadati</taxon>
        <taxon>Pseudomonadota</taxon>
        <taxon>Betaproteobacteria</taxon>
        <taxon>Neisseriales</taxon>
        <taxon>Chitinibacteraceae</taxon>
        <taxon>Chitinimonas</taxon>
    </lineage>
</organism>
<dbReference type="RefSeq" id="WP_284196511.1">
    <property type="nucleotide sequence ID" value="NZ_BSOG01000002.1"/>
</dbReference>
<keyword evidence="2" id="KW-1185">Reference proteome</keyword>
<reference evidence="2" key="1">
    <citation type="journal article" date="2019" name="Int. J. Syst. Evol. Microbiol.">
        <title>The Global Catalogue of Microorganisms (GCM) 10K type strain sequencing project: providing services to taxonomists for standard genome sequencing and annotation.</title>
        <authorList>
            <consortium name="The Broad Institute Genomics Platform"/>
            <consortium name="The Broad Institute Genome Sequencing Center for Infectious Disease"/>
            <person name="Wu L."/>
            <person name="Ma J."/>
        </authorList>
    </citation>
    <scope>NUCLEOTIDE SEQUENCE [LARGE SCALE GENOMIC DNA]</scope>
    <source>
        <strain evidence="2">NBRC 110044</strain>
    </source>
</reference>
<gene>
    <name evidence="1" type="ORF">GCM10007907_21980</name>
</gene>
<evidence type="ECO:0000313" key="1">
    <source>
        <dbReference type="EMBL" id="GLR13408.1"/>
    </source>
</evidence>
<name>A0ABQ5YFZ3_9NEIS</name>
<accession>A0ABQ5YFZ3</accession>
<evidence type="ECO:0000313" key="2">
    <source>
        <dbReference type="Proteomes" id="UP001156706"/>
    </source>
</evidence>